<dbReference type="GO" id="GO:0004658">
    <property type="term" value="F:propionyl-CoA carboxylase activity"/>
    <property type="evidence" value="ECO:0007669"/>
    <property type="project" value="InterPro"/>
</dbReference>
<proteinExistence type="predicted"/>
<organism evidence="1">
    <name type="scientific">freshwater metagenome</name>
    <dbReference type="NCBI Taxonomy" id="449393"/>
    <lineage>
        <taxon>unclassified sequences</taxon>
        <taxon>metagenomes</taxon>
        <taxon>ecological metagenomes</taxon>
    </lineage>
</organism>
<reference evidence="1" key="1">
    <citation type="submission" date="2020-05" db="EMBL/GenBank/DDBJ databases">
        <authorList>
            <person name="Chiriac C."/>
            <person name="Salcher M."/>
            <person name="Ghai R."/>
            <person name="Kavagutti S V."/>
        </authorList>
    </citation>
    <scope>NUCLEOTIDE SEQUENCE</scope>
</reference>
<evidence type="ECO:0000313" key="1">
    <source>
        <dbReference type="EMBL" id="CAB4686214.1"/>
    </source>
</evidence>
<dbReference type="EMBL" id="CAEZXL010000076">
    <property type="protein sequence ID" value="CAB4686214.1"/>
    <property type="molecule type" value="Genomic_DNA"/>
</dbReference>
<name>A0A6J6NN71_9ZZZZ</name>
<dbReference type="GO" id="GO:0003989">
    <property type="term" value="F:acetyl-CoA carboxylase activity"/>
    <property type="evidence" value="ECO:0007669"/>
    <property type="project" value="InterPro"/>
</dbReference>
<dbReference type="AlphaFoldDB" id="A0A6J6NN71"/>
<dbReference type="InterPro" id="IPR032716">
    <property type="entry name" value="ACC_epsilon"/>
</dbReference>
<gene>
    <name evidence="1" type="ORF">UFOPK2373_00548</name>
</gene>
<dbReference type="Pfam" id="PF13822">
    <property type="entry name" value="ACC_epsilon"/>
    <property type="match status" value="1"/>
</dbReference>
<sequence>MIPEESIETGIKVVAGNPTAAELAAVIAILQATHQEQVCATKRQVKQSASSWKQNTTRFRNDLRPGVGQWRAQYRPGLD</sequence>
<protein>
    <submittedName>
        <fullName evidence="1">Unannotated protein</fullName>
    </submittedName>
</protein>
<accession>A0A6J6NN71</accession>